<reference evidence="6" key="2">
    <citation type="submission" date="2020-01" db="EMBL/GenBank/DDBJ databases">
        <authorList>
            <person name="Campanaro S."/>
        </authorList>
    </citation>
    <scope>NUCLEOTIDE SEQUENCE</scope>
    <source>
        <strain evidence="6">AS06rmzACSIP_7</strain>
    </source>
</reference>
<dbReference type="Pfam" id="PF00027">
    <property type="entry name" value="cNMP_binding"/>
    <property type="match status" value="1"/>
</dbReference>
<feature type="transmembrane region" description="Helical" evidence="3">
    <location>
        <begin position="811"/>
        <end position="833"/>
    </location>
</feature>
<dbReference type="SUPFAM" id="SSF54862">
    <property type="entry name" value="4Fe-4S ferredoxins"/>
    <property type="match status" value="1"/>
</dbReference>
<feature type="transmembrane region" description="Helical" evidence="3">
    <location>
        <begin position="758"/>
        <end position="778"/>
    </location>
</feature>
<feature type="transmembrane region" description="Helical" evidence="3">
    <location>
        <begin position="688"/>
        <end position="705"/>
    </location>
</feature>
<evidence type="ECO:0000256" key="3">
    <source>
        <dbReference type="SAM" id="Phobius"/>
    </source>
</evidence>
<dbReference type="AlphaFoldDB" id="A0A971S0C8"/>
<keyword evidence="2" id="KW-0067">ATP-binding</keyword>
<dbReference type="PANTHER" id="PTHR32071">
    <property type="entry name" value="TRANSCRIPTIONAL REGULATORY PROTEIN"/>
    <property type="match status" value="1"/>
</dbReference>
<evidence type="ECO:0000313" key="7">
    <source>
        <dbReference type="Proteomes" id="UP000777265"/>
    </source>
</evidence>
<feature type="non-terminal residue" evidence="6">
    <location>
        <position position="838"/>
    </location>
</feature>
<comment type="caution">
    <text evidence="6">The sequence shown here is derived from an EMBL/GenBank/DDBJ whole genome shotgun (WGS) entry which is preliminary data.</text>
</comment>
<feature type="domain" description="Sigma-54 factor interaction" evidence="5">
    <location>
        <begin position="167"/>
        <end position="415"/>
    </location>
</feature>
<keyword evidence="1" id="KW-0547">Nucleotide-binding</keyword>
<dbReference type="InterPro" id="IPR018490">
    <property type="entry name" value="cNMP-bd_dom_sf"/>
</dbReference>
<dbReference type="GO" id="GO:0005524">
    <property type="term" value="F:ATP binding"/>
    <property type="evidence" value="ECO:0007669"/>
    <property type="project" value="UniProtKB-KW"/>
</dbReference>
<dbReference type="Proteomes" id="UP000777265">
    <property type="component" value="Unassembled WGS sequence"/>
</dbReference>
<dbReference type="CDD" id="cd00009">
    <property type="entry name" value="AAA"/>
    <property type="match status" value="1"/>
</dbReference>
<dbReference type="Gene3D" id="3.40.50.300">
    <property type="entry name" value="P-loop containing nucleotide triphosphate hydrolases"/>
    <property type="match status" value="1"/>
</dbReference>
<protein>
    <submittedName>
        <fullName evidence="6">Sigma 54-interacting transcriptional regulator</fullName>
    </submittedName>
</protein>
<feature type="transmembrane region" description="Helical" evidence="3">
    <location>
        <begin position="725"/>
        <end position="746"/>
    </location>
</feature>
<feature type="transmembrane region" description="Helical" evidence="3">
    <location>
        <begin position="455"/>
        <end position="478"/>
    </location>
</feature>
<dbReference type="GO" id="GO:0006355">
    <property type="term" value="P:regulation of DNA-templated transcription"/>
    <property type="evidence" value="ECO:0007669"/>
    <property type="project" value="InterPro"/>
</dbReference>
<feature type="domain" description="Cyclic nucleotide-binding" evidence="4">
    <location>
        <begin position="12"/>
        <end position="132"/>
    </location>
</feature>
<name>A0A971S0C8_9BACT</name>
<feature type="transmembrane region" description="Helical" evidence="3">
    <location>
        <begin position="498"/>
        <end position="523"/>
    </location>
</feature>
<organism evidence="6 7">
    <name type="scientific">Syntrophorhabdus aromaticivorans</name>
    <dbReference type="NCBI Taxonomy" id="328301"/>
    <lineage>
        <taxon>Bacteria</taxon>
        <taxon>Pseudomonadati</taxon>
        <taxon>Thermodesulfobacteriota</taxon>
        <taxon>Syntrophorhabdia</taxon>
        <taxon>Syntrophorhabdales</taxon>
        <taxon>Syntrophorhabdaceae</taxon>
        <taxon>Syntrophorhabdus</taxon>
    </lineage>
</organism>
<feature type="transmembrane region" description="Helical" evidence="3">
    <location>
        <begin position="566"/>
        <end position="585"/>
    </location>
</feature>
<evidence type="ECO:0000256" key="1">
    <source>
        <dbReference type="ARBA" id="ARBA00022741"/>
    </source>
</evidence>
<evidence type="ECO:0000259" key="4">
    <source>
        <dbReference type="PROSITE" id="PS50042"/>
    </source>
</evidence>
<dbReference type="EMBL" id="JAAYEE010000114">
    <property type="protein sequence ID" value="NLW35210.1"/>
    <property type="molecule type" value="Genomic_DNA"/>
</dbReference>
<dbReference type="InterPro" id="IPR027417">
    <property type="entry name" value="P-loop_NTPase"/>
</dbReference>
<dbReference type="SMART" id="SM00100">
    <property type="entry name" value="cNMP"/>
    <property type="match status" value="1"/>
</dbReference>
<dbReference type="Pfam" id="PF25601">
    <property type="entry name" value="AAA_lid_14"/>
    <property type="match status" value="1"/>
</dbReference>
<evidence type="ECO:0000313" key="6">
    <source>
        <dbReference type="EMBL" id="NLW35210.1"/>
    </source>
</evidence>
<gene>
    <name evidence="6" type="ORF">GXY80_06975</name>
</gene>
<dbReference type="Pfam" id="PF12801">
    <property type="entry name" value="Fer4_5"/>
    <property type="match status" value="2"/>
</dbReference>
<dbReference type="Pfam" id="PF00158">
    <property type="entry name" value="Sigma54_activat"/>
    <property type="match status" value="1"/>
</dbReference>
<dbReference type="InterPro" id="IPR058031">
    <property type="entry name" value="AAA_lid_NorR"/>
</dbReference>
<sequence length="838" mass="93612">MISREEIDKIPLFRGISPEAAAHIADHFSLRMFLPGEYIFLRGEPGHSMFVILEGKVTATLTNAENSDYTIANAREGAFFGELGLLAGEPRSADVKAVTTVLAAEIDQEAYKSLRRVYPDFESRLLQFLAKRVVKAKLQWQGDRVKSVKGISRSLLPSREPMEEDPFPGITKWAQDLRNTIEEIASTDVNVLIVGEPGTERVLVARLIVSKGKGSTLPFLFMNCSHPPPGGKVASRVEGENGSSLFIEEAQESSLFGHEAGSTVYARGWRRGYLDIADTGTLLLDHVDHLTPKVQGKLLQYLRTSTFSRIGSSEQRKSKARIIATTTEDMERLVEQGKFNGELLKLLQGRVATLIPLRERKEDIPAIVQYFRTRYKRRHQEHVSGISQGAIDVLAGHEWPLNSAELKEVLGQAVAAGQGKDIEEEHIFLDIRRSLAPATINLLRVEKIRKFLRHWMVPGILQYVTVPFFIFLIVYTLFGPREHNLGNVVAWSLLWPFLLFSIVFSGRGFCAYCPISAVSNAFVYARKTFLPFPGVLKKYGVWFGIVAFVSVFWIEHVTEAFYNAHVTGKIFLSIAGGAIITTLLFGKRTWCLHICPLGKMLGEFAVLSLMELRGNSKVCVYQCETHACLKEKSCPMGLHPSTERTRHDCILCFACVRKCKQRSVHLDVLLPHQKILTMRSWDISRTTFVVLLAGSILATQTLRWLGDHRALGILPILPTHLPAHWEALLVLSAITIGFTTLAFVASGIKRSASWNRNFVYAGYTYLPLAFFGFFDIYLRQFISQGNEIPRLLAELPGLRDFISPPQITPNPVALCGLLPTLALAGGVLSLCLLRKLRG</sequence>
<proteinExistence type="predicted"/>
<dbReference type="InterPro" id="IPR002078">
    <property type="entry name" value="Sigma_54_int"/>
</dbReference>
<dbReference type="InterPro" id="IPR000595">
    <property type="entry name" value="cNMP-bd_dom"/>
</dbReference>
<dbReference type="Gene3D" id="2.60.120.10">
    <property type="entry name" value="Jelly Rolls"/>
    <property type="match status" value="1"/>
</dbReference>
<dbReference type="InterPro" id="IPR014710">
    <property type="entry name" value="RmlC-like_jellyroll"/>
</dbReference>
<dbReference type="CDD" id="cd00038">
    <property type="entry name" value="CAP_ED"/>
    <property type="match status" value="1"/>
</dbReference>
<dbReference type="InterPro" id="IPR017896">
    <property type="entry name" value="4Fe4S_Fe-S-bd"/>
</dbReference>
<dbReference type="SUPFAM" id="SSF52540">
    <property type="entry name" value="P-loop containing nucleoside triphosphate hydrolases"/>
    <property type="match status" value="1"/>
</dbReference>
<reference evidence="6" key="1">
    <citation type="journal article" date="2020" name="Biotechnol. Biofuels">
        <title>New insights from the biogas microbiome by comprehensive genome-resolved metagenomics of nearly 1600 species originating from multiple anaerobic digesters.</title>
        <authorList>
            <person name="Campanaro S."/>
            <person name="Treu L."/>
            <person name="Rodriguez-R L.M."/>
            <person name="Kovalovszki A."/>
            <person name="Ziels R.M."/>
            <person name="Maus I."/>
            <person name="Zhu X."/>
            <person name="Kougias P.G."/>
            <person name="Basile A."/>
            <person name="Luo G."/>
            <person name="Schluter A."/>
            <person name="Konstantinidis K.T."/>
            <person name="Angelidaki I."/>
        </authorList>
    </citation>
    <scope>NUCLEOTIDE SEQUENCE</scope>
    <source>
        <strain evidence="6">AS06rmzACSIP_7</strain>
    </source>
</reference>
<dbReference type="PROSITE" id="PS50042">
    <property type="entry name" value="CNMP_BINDING_3"/>
    <property type="match status" value="1"/>
</dbReference>
<keyword evidence="3" id="KW-0812">Transmembrane</keyword>
<evidence type="ECO:0000259" key="5">
    <source>
        <dbReference type="PROSITE" id="PS50045"/>
    </source>
</evidence>
<evidence type="ECO:0000256" key="2">
    <source>
        <dbReference type="ARBA" id="ARBA00022840"/>
    </source>
</evidence>
<dbReference type="SUPFAM" id="SSF51206">
    <property type="entry name" value="cAMP-binding domain-like"/>
    <property type="match status" value="1"/>
</dbReference>
<accession>A0A971S0C8</accession>
<dbReference type="InterPro" id="IPR018488">
    <property type="entry name" value="cNMP-bd_CS"/>
</dbReference>
<keyword evidence="3" id="KW-1133">Transmembrane helix</keyword>
<dbReference type="PROSITE" id="PS50045">
    <property type="entry name" value="SIGMA54_INTERACT_4"/>
    <property type="match status" value="1"/>
</dbReference>
<dbReference type="PROSITE" id="PS00889">
    <property type="entry name" value="CNMP_BINDING_2"/>
    <property type="match status" value="1"/>
</dbReference>
<keyword evidence="3" id="KW-0472">Membrane</keyword>
<dbReference type="Gene3D" id="1.10.8.60">
    <property type="match status" value="1"/>
</dbReference>
<feature type="transmembrane region" description="Helical" evidence="3">
    <location>
        <begin position="535"/>
        <end position="554"/>
    </location>
</feature>